<dbReference type="EMBL" id="JAWPEI010000010">
    <property type="protein sequence ID" value="KAK4713440.1"/>
    <property type="molecule type" value="Genomic_DNA"/>
</dbReference>
<keyword evidence="4" id="KW-1185">Reference proteome</keyword>
<evidence type="ECO:0000256" key="1">
    <source>
        <dbReference type="SAM" id="MobiDB-lite"/>
    </source>
</evidence>
<feature type="compositionally biased region" description="Polar residues" evidence="1">
    <location>
        <begin position="30"/>
        <end position="42"/>
    </location>
</feature>
<dbReference type="Proteomes" id="UP001311915">
    <property type="component" value="Unassembled WGS sequence"/>
</dbReference>
<evidence type="ECO:0000259" key="2">
    <source>
        <dbReference type="Pfam" id="PF09331"/>
    </source>
</evidence>
<organism evidence="3 4">
    <name type="scientific">Solanum pinnatisectum</name>
    <name type="common">tansyleaf nightshade</name>
    <dbReference type="NCBI Taxonomy" id="50273"/>
    <lineage>
        <taxon>Eukaryota</taxon>
        <taxon>Viridiplantae</taxon>
        <taxon>Streptophyta</taxon>
        <taxon>Embryophyta</taxon>
        <taxon>Tracheophyta</taxon>
        <taxon>Spermatophyta</taxon>
        <taxon>Magnoliopsida</taxon>
        <taxon>eudicotyledons</taxon>
        <taxon>Gunneridae</taxon>
        <taxon>Pentapetalae</taxon>
        <taxon>asterids</taxon>
        <taxon>lamiids</taxon>
        <taxon>Solanales</taxon>
        <taxon>Solanaceae</taxon>
        <taxon>Solanoideae</taxon>
        <taxon>Solaneae</taxon>
        <taxon>Solanum</taxon>
    </lineage>
</organism>
<comment type="caution">
    <text evidence="3">The sequence shown here is derived from an EMBL/GenBank/DDBJ whole genome shotgun (WGS) entry which is preliminary data.</text>
</comment>
<gene>
    <name evidence="3" type="ORF">R3W88_019347</name>
</gene>
<name>A0AAV9KJ26_9SOLN</name>
<feature type="compositionally biased region" description="Basic and acidic residues" evidence="1">
    <location>
        <begin position="56"/>
        <end position="68"/>
    </location>
</feature>
<sequence>MSKKSEHTLRKSTRLVEARSTIDIEAPTFNILTQTPPSNKNVSPARKGVTAQKKKQIPEKEKKNEAKKITSPPNQKGQKRNEENDLSTFLGQETFLKTLFDVFNNLPLIKVQCQLLCHMLLIETGNVRNDMFIIKINCTELHFGVKEFTVVTGLKCGLVGDFVSNPSISNRLIEKYFGKMNKVPKLDFLNKSKEVNYFEPEDRLNIGVVYFISTFLTVSEESKNRYLKGVLI</sequence>
<dbReference type="PANTHER" id="PTHR48449:SF1">
    <property type="entry name" value="DUF1985 DOMAIN-CONTAINING PROTEIN"/>
    <property type="match status" value="1"/>
</dbReference>
<feature type="region of interest" description="Disordered" evidence="1">
    <location>
        <begin position="26"/>
        <end position="83"/>
    </location>
</feature>
<dbReference type="Pfam" id="PF09331">
    <property type="entry name" value="DUF1985"/>
    <property type="match status" value="1"/>
</dbReference>
<feature type="domain" description="DUF1985" evidence="2">
    <location>
        <begin position="128"/>
        <end position="223"/>
    </location>
</feature>
<accession>A0AAV9KJ26</accession>
<dbReference type="PANTHER" id="PTHR48449">
    <property type="entry name" value="DUF1985 DOMAIN-CONTAINING PROTEIN"/>
    <property type="match status" value="1"/>
</dbReference>
<dbReference type="InterPro" id="IPR015410">
    <property type="entry name" value="DUF1985"/>
</dbReference>
<protein>
    <recommendedName>
        <fullName evidence="2">DUF1985 domain-containing protein</fullName>
    </recommendedName>
</protein>
<reference evidence="3 4" key="1">
    <citation type="submission" date="2023-10" db="EMBL/GenBank/DDBJ databases">
        <title>Genome-Wide Identification Analysis in wild type Solanum Pinnatisectum Reveals Some Genes Defensing Phytophthora Infestans.</title>
        <authorList>
            <person name="Sun C."/>
        </authorList>
    </citation>
    <scope>NUCLEOTIDE SEQUENCE [LARGE SCALE GENOMIC DNA]</scope>
    <source>
        <strain evidence="3">LQN</strain>
        <tissue evidence="3">Leaf</tissue>
    </source>
</reference>
<dbReference type="AlphaFoldDB" id="A0AAV9KJ26"/>
<proteinExistence type="predicted"/>
<evidence type="ECO:0000313" key="4">
    <source>
        <dbReference type="Proteomes" id="UP001311915"/>
    </source>
</evidence>
<evidence type="ECO:0000313" key="3">
    <source>
        <dbReference type="EMBL" id="KAK4713440.1"/>
    </source>
</evidence>